<dbReference type="InterPro" id="IPR050216">
    <property type="entry name" value="LRR_domain-containing"/>
</dbReference>
<keyword evidence="4" id="KW-0067">ATP-binding</keyword>
<dbReference type="InterPro" id="IPR017441">
    <property type="entry name" value="Protein_kinase_ATP_BS"/>
</dbReference>
<proteinExistence type="predicted"/>
<dbReference type="Proteomes" id="UP001314263">
    <property type="component" value="Unassembled WGS sequence"/>
</dbReference>
<evidence type="ECO:0000313" key="6">
    <source>
        <dbReference type="EMBL" id="CAK0744927.1"/>
    </source>
</evidence>
<keyword evidence="3" id="KW-0677">Repeat</keyword>
<dbReference type="Pfam" id="PF00069">
    <property type="entry name" value="Pkinase"/>
    <property type="match status" value="1"/>
</dbReference>
<keyword evidence="4" id="KW-0547">Nucleotide-binding</keyword>
<keyword evidence="7" id="KW-1185">Reference proteome</keyword>
<evidence type="ECO:0000256" key="4">
    <source>
        <dbReference type="PROSITE-ProRule" id="PRU10141"/>
    </source>
</evidence>
<organism evidence="6 7">
    <name type="scientific">Coccomyxa viridis</name>
    <dbReference type="NCBI Taxonomy" id="1274662"/>
    <lineage>
        <taxon>Eukaryota</taxon>
        <taxon>Viridiplantae</taxon>
        <taxon>Chlorophyta</taxon>
        <taxon>core chlorophytes</taxon>
        <taxon>Trebouxiophyceae</taxon>
        <taxon>Trebouxiophyceae incertae sedis</taxon>
        <taxon>Coccomyxaceae</taxon>
        <taxon>Coccomyxa</taxon>
    </lineage>
</organism>
<dbReference type="Gene3D" id="3.80.10.10">
    <property type="entry name" value="Ribonuclease Inhibitor"/>
    <property type="match status" value="2"/>
</dbReference>
<dbReference type="SMART" id="SM00369">
    <property type="entry name" value="LRR_TYP"/>
    <property type="match status" value="7"/>
</dbReference>
<dbReference type="InterPro" id="IPR000719">
    <property type="entry name" value="Prot_kinase_dom"/>
</dbReference>
<dbReference type="GO" id="GO:0004672">
    <property type="term" value="F:protein kinase activity"/>
    <property type="evidence" value="ECO:0007669"/>
    <property type="project" value="InterPro"/>
</dbReference>
<evidence type="ECO:0000256" key="2">
    <source>
        <dbReference type="ARBA" id="ARBA00022614"/>
    </source>
</evidence>
<dbReference type="InterPro" id="IPR001611">
    <property type="entry name" value="Leu-rich_rpt"/>
</dbReference>
<accession>A0AAV1HXL6</accession>
<dbReference type="AlphaFoldDB" id="A0AAV1HXL6"/>
<sequence length="547" mass="58701">MKESSIMVRQQNFTTAILFSAAAAATAASAYIYYMRSLSRRTSITSLAELHQAVNSARVLEYMLGQEYAVRIQRTGKDEAELLEIPVQDLLRLSVVLELGLPGHRIAQLQPQACQLRSLRSLDLSGNKLTMLPPEINGLGCLEDLNLGRNCIVRLPAEIGGLQKLRLLNLMANHLVSLPQEICNLTRLYRLGLKGNQLTHLPDNFGILSSLVELFITDNALTALPESICSCTSLVKLQASFNKLSTLPAGLGSLPKLELLRVACNCLQEVPEELSGGQSIAWVSLAGNPCCASPPPHRREIQEVSVDALGMGASLGEGASGDVFAATMGGKEVAVKLFKGEVSPDGRAADEVDVTCSVDHPNLTKVLAAIEEPHALVLERVAGQPLAQKPNLQVLLRCRWAPGLEFRAAWIAGVAHGVASALAYLHAHCICHGDVYAHNILVGETAHPVLLDYGASFFYKPGTVSHETQEVRAFGLFLSDLLARMDACDNDSLASTALEGIRAACLNSTPAERPRFRQIASHCHSVLEVQSAGGPGVLASPSKLGRL</sequence>
<keyword evidence="2" id="KW-0433">Leucine-rich repeat</keyword>
<protein>
    <recommendedName>
        <fullName evidence="5">Protein kinase domain-containing protein</fullName>
    </recommendedName>
</protein>
<dbReference type="InterPro" id="IPR032675">
    <property type="entry name" value="LRR_dom_sf"/>
</dbReference>
<name>A0AAV1HXL6_9CHLO</name>
<gene>
    <name evidence="6" type="ORF">CVIRNUC_001584</name>
</gene>
<evidence type="ECO:0000256" key="1">
    <source>
        <dbReference type="ARBA" id="ARBA00004430"/>
    </source>
</evidence>
<evidence type="ECO:0000313" key="7">
    <source>
        <dbReference type="Proteomes" id="UP001314263"/>
    </source>
</evidence>
<feature type="binding site" evidence="4">
    <location>
        <position position="336"/>
    </location>
    <ligand>
        <name>ATP</name>
        <dbReference type="ChEBI" id="CHEBI:30616"/>
    </ligand>
</feature>
<evidence type="ECO:0000256" key="3">
    <source>
        <dbReference type="ARBA" id="ARBA00022737"/>
    </source>
</evidence>
<dbReference type="GO" id="GO:0005524">
    <property type="term" value="F:ATP binding"/>
    <property type="evidence" value="ECO:0007669"/>
    <property type="project" value="UniProtKB-UniRule"/>
</dbReference>
<dbReference type="Pfam" id="PF13855">
    <property type="entry name" value="LRR_8"/>
    <property type="match status" value="2"/>
</dbReference>
<dbReference type="SMART" id="SM00364">
    <property type="entry name" value="LRR_BAC"/>
    <property type="match status" value="6"/>
</dbReference>
<dbReference type="EMBL" id="CAUYUE010000002">
    <property type="protein sequence ID" value="CAK0744927.1"/>
    <property type="molecule type" value="Genomic_DNA"/>
</dbReference>
<dbReference type="SUPFAM" id="SSF52058">
    <property type="entry name" value="L domain-like"/>
    <property type="match status" value="1"/>
</dbReference>
<comment type="subcellular location">
    <subcellularLocation>
        <location evidence="1">Cytoplasm</location>
        <location evidence="1">Cytoskeleton</location>
        <location evidence="1">Cilium axoneme</location>
    </subcellularLocation>
</comment>
<dbReference type="PROSITE" id="PS50011">
    <property type="entry name" value="PROTEIN_KINASE_DOM"/>
    <property type="match status" value="1"/>
</dbReference>
<dbReference type="InterPro" id="IPR003591">
    <property type="entry name" value="Leu-rich_rpt_typical-subtyp"/>
</dbReference>
<dbReference type="InterPro" id="IPR011009">
    <property type="entry name" value="Kinase-like_dom_sf"/>
</dbReference>
<dbReference type="GO" id="GO:0005930">
    <property type="term" value="C:axoneme"/>
    <property type="evidence" value="ECO:0007669"/>
    <property type="project" value="UniProtKB-SubCell"/>
</dbReference>
<dbReference type="PANTHER" id="PTHR48051">
    <property type="match status" value="1"/>
</dbReference>
<dbReference type="PROSITE" id="PS00107">
    <property type="entry name" value="PROTEIN_KINASE_ATP"/>
    <property type="match status" value="1"/>
</dbReference>
<dbReference type="PROSITE" id="PS51450">
    <property type="entry name" value="LRR"/>
    <property type="match status" value="1"/>
</dbReference>
<feature type="domain" description="Protein kinase" evidence="5">
    <location>
        <begin position="309"/>
        <end position="547"/>
    </location>
</feature>
<dbReference type="SUPFAM" id="SSF56112">
    <property type="entry name" value="Protein kinase-like (PK-like)"/>
    <property type="match status" value="1"/>
</dbReference>
<dbReference type="Gene3D" id="1.10.510.10">
    <property type="entry name" value="Transferase(Phosphotransferase) domain 1"/>
    <property type="match status" value="1"/>
</dbReference>
<dbReference type="Gene3D" id="3.30.200.20">
    <property type="entry name" value="Phosphorylase Kinase, domain 1"/>
    <property type="match status" value="1"/>
</dbReference>
<reference evidence="6 7" key="1">
    <citation type="submission" date="2023-10" db="EMBL/GenBank/DDBJ databases">
        <authorList>
            <person name="Maclean D."/>
            <person name="Macfadyen A."/>
        </authorList>
    </citation>
    <scope>NUCLEOTIDE SEQUENCE [LARGE SCALE GENOMIC DNA]</scope>
</reference>
<dbReference type="PANTHER" id="PTHR48051:SF1">
    <property type="entry name" value="RAS SUPPRESSOR PROTEIN 1"/>
    <property type="match status" value="1"/>
</dbReference>
<evidence type="ECO:0000259" key="5">
    <source>
        <dbReference type="PROSITE" id="PS50011"/>
    </source>
</evidence>
<comment type="caution">
    <text evidence="6">The sequence shown here is derived from an EMBL/GenBank/DDBJ whole genome shotgun (WGS) entry which is preliminary data.</text>
</comment>